<organism evidence="1 2">
    <name type="scientific">Triticum urartu</name>
    <name type="common">Red wild einkorn</name>
    <name type="synonym">Crithodium urartu</name>
    <dbReference type="NCBI Taxonomy" id="4572"/>
    <lineage>
        <taxon>Eukaryota</taxon>
        <taxon>Viridiplantae</taxon>
        <taxon>Streptophyta</taxon>
        <taxon>Embryophyta</taxon>
        <taxon>Tracheophyta</taxon>
        <taxon>Spermatophyta</taxon>
        <taxon>Magnoliopsida</taxon>
        <taxon>Liliopsida</taxon>
        <taxon>Poales</taxon>
        <taxon>Poaceae</taxon>
        <taxon>BOP clade</taxon>
        <taxon>Pooideae</taxon>
        <taxon>Triticodae</taxon>
        <taxon>Triticeae</taxon>
        <taxon>Triticinae</taxon>
        <taxon>Triticum</taxon>
    </lineage>
</organism>
<reference evidence="1" key="3">
    <citation type="submission" date="2022-06" db="UniProtKB">
        <authorList>
            <consortium name="EnsemblPlants"/>
        </authorList>
    </citation>
    <scope>IDENTIFICATION</scope>
</reference>
<dbReference type="Gramene" id="TuG1812G0600001844.01.T01">
    <property type="protein sequence ID" value="TuG1812G0600001844.01.T01.cds355839"/>
    <property type="gene ID" value="TuG1812G0600001844.01"/>
</dbReference>
<name>A0A8R7QQL9_TRIUA</name>
<reference evidence="2" key="1">
    <citation type="journal article" date="2013" name="Nature">
        <title>Draft genome of the wheat A-genome progenitor Triticum urartu.</title>
        <authorList>
            <person name="Ling H.Q."/>
            <person name="Zhao S."/>
            <person name="Liu D."/>
            <person name="Wang J."/>
            <person name="Sun H."/>
            <person name="Zhang C."/>
            <person name="Fan H."/>
            <person name="Li D."/>
            <person name="Dong L."/>
            <person name="Tao Y."/>
            <person name="Gao C."/>
            <person name="Wu H."/>
            <person name="Li Y."/>
            <person name="Cui Y."/>
            <person name="Guo X."/>
            <person name="Zheng S."/>
            <person name="Wang B."/>
            <person name="Yu K."/>
            <person name="Liang Q."/>
            <person name="Yang W."/>
            <person name="Lou X."/>
            <person name="Chen J."/>
            <person name="Feng M."/>
            <person name="Jian J."/>
            <person name="Zhang X."/>
            <person name="Luo G."/>
            <person name="Jiang Y."/>
            <person name="Liu J."/>
            <person name="Wang Z."/>
            <person name="Sha Y."/>
            <person name="Zhang B."/>
            <person name="Wu H."/>
            <person name="Tang D."/>
            <person name="Shen Q."/>
            <person name="Xue P."/>
            <person name="Zou S."/>
            <person name="Wang X."/>
            <person name="Liu X."/>
            <person name="Wang F."/>
            <person name="Yang Y."/>
            <person name="An X."/>
            <person name="Dong Z."/>
            <person name="Zhang K."/>
            <person name="Zhang X."/>
            <person name="Luo M.C."/>
            <person name="Dvorak J."/>
            <person name="Tong Y."/>
            <person name="Wang J."/>
            <person name="Yang H."/>
            <person name="Li Z."/>
            <person name="Wang D."/>
            <person name="Zhang A."/>
            <person name="Wang J."/>
        </authorList>
    </citation>
    <scope>NUCLEOTIDE SEQUENCE</scope>
    <source>
        <strain evidence="2">cv. G1812</strain>
    </source>
</reference>
<sequence>MLLIVLTFDPYLITVPLILIDVKHYFSISVNINGLLGANQILPSNKLSNFYIPLLLVQSKYNMEVLNQISRICLPGVDMYHNFRSNTFHFPLYVVSLCQPEFD</sequence>
<dbReference type="Proteomes" id="UP000015106">
    <property type="component" value="Chromosome 6"/>
</dbReference>
<keyword evidence="2" id="KW-1185">Reference proteome</keyword>
<reference evidence="1" key="2">
    <citation type="submission" date="2018-03" db="EMBL/GenBank/DDBJ databases">
        <title>The Triticum urartu genome reveals the dynamic nature of wheat genome evolution.</title>
        <authorList>
            <person name="Ling H."/>
            <person name="Ma B."/>
            <person name="Shi X."/>
            <person name="Liu H."/>
            <person name="Dong L."/>
            <person name="Sun H."/>
            <person name="Cao Y."/>
            <person name="Gao Q."/>
            <person name="Zheng S."/>
            <person name="Li Y."/>
            <person name="Yu Y."/>
            <person name="Du H."/>
            <person name="Qi M."/>
            <person name="Li Y."/>
            <person name="Yu H."/>
            <person name="Cui Y."/>
            <person name="Wang N."/>
            <person name="Chen C."/>
            <person name="Wu H."/>
            <person name="Zhao Y."/>
            <person name="Zhang J."/>
            <person name="Li Y."/>
            <person name="Zhou W."/>
            <person name="Zhang B."/>
            <person name="Hu W."/>
            <person name="Eijk M."/>
            <person name="Tang J."/>
            <person name="Witsenboer H."/>
            <person name="Zhao S."/>
            <person name="Li Z."/>
            <person name="Zhang A."/>
            <person name="Wang D."/>
            <person name="Liang C."/>
        </authorList>
    </citation>
    <scope>NUCLEOTIDE SEQUENCE [LARGE SCALE GENOMIC DNA]</scope>
    <source>
        <strain evidence="1">cv. G1812</strain>
    </source>
</reference>
<dbReference type="AlphaFoldDB" id="A0A8R7QQL9"/>
<evidence type="ECO:0000313" key="2">
    <source>
        <dbReference type="Proteomes" id="UP000015106"/>
    </source>
</evidence>
<dbReference type="EnsemblPlants" id="TuG1812G0600001844.01.T01">
    <property type="protein sequence ID" value="TuG1812G0600001844.01.T01.cds355839"/>
    <property type="gene ID" value="TuG1812G0600001844.01"/>
</dbReference>
<evidence type="ECO:0000313" key="1">
    <source>
        <dbReference type="EnsemblPlants" id="TuG1812G0600001844.01.T01.cds355839"/>
    </source>
</evidence>
<proteinExistence type="predicted"/>
<accession>A0A8R7QQL9</accession>
<protein>
    <submittedName>
        <fullName evidence="1">Uncharacterized protein</fullName>
    </submittedName>
</protein>